<dbReference type="SUPFAM" id="SSF47413">
    <property type="entry name" value="lambda repressor-like DNA-binding domains"/>
    <property type="match status" value="1"/>
</dbReference>
<dbReference type="PANTHER" id="PTHR46797:SF1">
    <property type="entry name" value="METHYLPHOSPHONATE SYNTHASE"/>
    <property type="match status" value="1"/>
</dbReference>
<dbReference type="InterPro" id="IPR010982">
    <property type="entry name" value="Lambda_DNA-bd_dom_sf"/>
</dbReference>
<dbReference type="GO" id="GO:0003700">
    <property type="term" value="F:DNA-binding transcription factor activity"/>
    <property type="evidence" value="ECO:0007669"/>
    <property type="project" value="TreeGrafter"/>
</dbReference>
<gene>
    <name evidence="3" type="ORF">SAMN04488071_2513</name>
</gene>
<dbReference type="InterPro" id="IPR001387">
    <property type="entry name" value="Cro/C1-type_HTH"/>
</dbReference>
<dbReference type="AlphaFoldDB" id="A0A1G7BJ81"/>
<dbReference type="InterPro" id="IPR050807">
    <property type="entry name" value="TransReg_Diox_bact_type"/>
</dbReference>
<dbReference type="Gene3D" id="2.60.120.10">
    <property type="entry name" value="Jelly Rolls"/>
    <property type="match status" value="1"/>
</dbReference>
<dbReference type="RefSeq" id="WP_068307692.1">
    <property type="nucleotide sequence ID" value="NZ_FNAK01000005.1"/>
</dbReference>
<dbReference type="Pfam" id="PF01381">
    <property type="entry name" value="HTH_3"/>
    <property type="match status" value="1"/>
</dbReference>
<dbReference type="Proteomes" id="UP000183685">
    <property type="component" value="Unassembled WGS sequence"/>
</dbReference>
<dbReference type="CDD" id="cd02209">
    <property type="entry name" value="cupin_XRE_C"/>
    <property type="match status" value="1"/>
</dbReference>
<dbReference type="Gene3D" id="1.10.260.40">
    <property type="entry name" value="lambda repressor-like DNA-binding domains"/>
    <property type="match status" value="1"/>
</dbReference>
<dbReference type="PROSITE" id="PS50943">
    <property type="entry name" value="HTH_CROC1"/>
    <property type="match status" value="1"/>
</dbReference>
<feature type="domain" description="HTH cro/C1-type" evidence="2">
    <location>
        <begin position="13"/>
        <end position="67"/>
    </location>
</feature>
<dbReference type="PANTHER" id="PTHR46797">
    <property type="entry name" value="HTH-TYPE TRANSCRIPTIONAL REGULATOR"/>
    <property type="match status" value="1"/>
</dbReference>
<accession>A0A1G7BJ81</accession>
<dbReference type="SMART" id="SM00530">
    <property type="entry name" value="HTH_XRE"/>
    <property type="match status" value="1"/>
</dbReference>
<organism evidence="3 4">
    <name type="scientific">Kordiimonas lacus</name>
    <dbReference type="NCBI Taxonomy" id="637679"/>
    <lineage>
        <taxon>Bacteria</taxon>
        <taxon>Pseudomonadati</taxon>
        <taxon>Pseudomonadota</taxon>
        <taxon>Alphaproteobacteria</taxon>
        <taxon>Kordiimonadales</taxon>
        <taxon>Kordiimonadaceae</taxon>
        <taxon>Kordiimonas</taxon>
    </lineage>
</organism>
<dbReference type="GO" id="GO:0005829">
    <property type="term" value="C:cytosol"/>
    <property type="evidence" value="ECO:0007669"/>
    <property type="project" value="TreeGrafter"/>
</dbReference>
<sequence>MTRNSPPDVGQKIKALRSREKLTLDGLAKRSGVSKSMLSQIERGLTNPTLGTLWSLTQSLGIDLASLLDTPQEEETSAPEIEVVKAYQTPEIQSADGKCTLRILGPIDLVSKTEWYDMRLEAEGCLESEGHASGTTEHLTVLEGALSVRIGASVQHFEAGDTARYQADVPHFIENKGQTPARALMLVLAP</sequence>
<proteinExistence type="predicted"/>
<dbReference type="OrthoDB" id="189170at2"/>
<dbReference type="InterPro" id="IPR013096">
    <property type="entry name" value="Cupin_2"/>
</dbReference>
<protein>
    <submittedName>
        <fullName evidence="3">Transcriptional regulator, XRE family with cupin sensor</fullName>
    </submittedName>
</protein>
<evidence type="ECO:0000256" key="1">
    <source>
        <dbReference type="ARBA" id="ARBA00023125"/>
    </source>
</evidence>
<keyword evidence="4" id="KW-1185">Reference proteome</keyword>
<evidence type="ECO:0000313" key="3">
    <source>
        <dbReference type="EMBL" id="SDE26315.1"/>
    </source>
</evidence>
<dbReference type="CDD" id="cd00093">
    <property type="entry name" value="HTH_XRE"/>
    <property type="match status" value="1"/>
</dbReference>
<dbReference type="GO" id="GO:0003677">
    <property type="term" value="F:DNA binding"/>
    <property type="evidence" value="ECO:0007669"/>
    <property type="project" value="UniProtKB-KW"/>
</dbReference>
<dbReference type="Pfam" id="PF07883">
    <property type="entry name" value="Cupin_2"/>
    <property type="match status" value="1"/>
</dbReference>
<keyword evidence="1" id="KW-0238">DNA-binding</keyword>
<evidence type="ECO:0000259" key="2">
    <source>
        <dbReference type="PROSITE" id="PS50943"/>
    </source>
</evidence>
<dbReference type="EMBL" id="FNAK01000005">
    <property type="protein sequence ID" value="SDE26315.1"/>
    <property type="molecule type" value="Genomic_DNA"/>
</dbReference>
<dbReference type="InterPro" id="IPR014710">
    <property type="entry name" value="RmlC-like_jellyroll"/>
</dbReference>
<evidence type="ECO:0000313" key="4">
    <source>
        <dbReference type="Proteomes" id="UP000183685"/>
    </source>
</evidence>
<dbReference type="STRING" id="637679.GCA_001550055_03678"/>
<reference evidence="3 4" key="1">
    <citation type="submission" date="2016-10" db="EMBL/GenBank/DDBJ databases">
        <authorList>
            <person name="de Groot N.N."/>
        </authorList>
    </citation>
    <scope>NUCLEOTIDE SEQUENCE [LARGE SCALE GENOMIC DNA]</scope>
    <source>
        <strain evidence="3 4">CGMCC 1.9109</strain>
    </source>
</reference>
<dbReference type="InterPro" id="IPR011051">
    <property type="entry name" value="RmlC_Cupin_sf"/>
</dbReference>
<name>A0A1G7BJ81_9PROT</name>
<dbReference type="SUPFAM" id="SSF51182">
    <property type="entry name" value="RmlC-like cupins"/>
    <property type="match status" value="1"/>
</dbReference>